<dbReference type="GO" id="GO:0016020">
    <property type="term" value="C:membrane"/>
    <property type="evidence" value="ECO:0007669"/>
    <property type="project" value="InterPro"/>
</dbReference>
<accession>A0A1I4S3U0</accession>
<dbReference type="PANTHER" id="PTHR34220">
    <property type="entry name" value="SENSOR HISTIDINE KINASE YPDA"/>
    <property type="match status" value="1"/>
</dbReference>
<dbReference type="CDD" id="cd18774">
    <property type="entry name" value="PDC2_HK_sensor"/>
    <property type="match status" value="1"/>
</dbReference>
<dbReference type="InterPro" id="IPR010559">
    <property type="entry name" value="Sig_transdc_His_kin_internal"/>
</dbReference>
<gene>
    <name evidence="4" type="ORF">SAMN05421738_10135</name>
</gene>
<dbReference type="GO" id="GO:0000155">
    <property type="term" value="F:phosphorelay sensor kinase activity"/>
    <property type="evidence" value="ECO:0007669"/>
    <property type="project" value="InterPro"/>
</dbReference>
<keyword evidence="1" id="KW-0175">Coiled coil</keyword>
<dbReference type="EMBL" id="FOUZ01000001">
    <property type="protein sequence ID" value="SFM59071.1"/>
    <property type="molecule type" value="Genomic_DNA"/>
</dbReference>
<keyword evidence="2" id="KW-0812">Transmembrane</keyword>
<dbReference type="Gene3D" id="3.30.450.20">
    <property type="entry name" value="PAS domain"/>
    <property type="match status" value="1"/>
</dbReference>
<name>A0A1I4S3U0_9FLAO</name>
<feature type="transmembrane region" description="Helical" evidence="2">
    <location>
        <begin position="295"/>
        <end position="315"/>
    </location>
</feature>
<keyword evidence="4" id="KW-0418">Kinase</keyword>
<feature type="coiled-coil region" evidence="1">
    <location>
        <begin position="326"/>
        <end position="358"/>
    </location>
</feature>
<keyword evidence="4" id="KW-0808">Transferase</keyword>
<evidence type="ECO:0000256" key="2">
    <source>
        <dbReference type="SAM" id="Phobius"/>
    </source>
</evidence>
<feature type="domain" description="Signal transduction histidine kinase internal region" evidence="3">
    <location>
        <begin position="351"/>
        <end position="429"/>
    </location>
</feature>
<feature type="transmembrane region" description="Helical" evidence="2">
    <location>
        <begin position="12"/>
        <end position="36"/>
    </location>
</feature>
<reference evidence="5" key="1">
    <citation type="submission" date="2016-10" db="EMBL/GenBank/DDBJ databases">
        <authorList>
            <person name="Varghese N."/>
            <person name="Submissions S."/>
        </authorList>
    </citation>
    <scope>NUCLEOTIDE SEQUENCE [LARGE SCALE GENOMIC DNA]</scope>
    <source>
        <strain evidence="5">XJ109</strain>
    </source>
</reference>
<keyword evidence="2" id="KW-1133">Transmembrane helix</keyword>
<proteinExistence type="predicted"/>
<dbReference type="OrthoDB" id="9809908at2"/>
<protein>
    <submittedName>
        <fullName evidence="4">Histidine kinase</fullName>
    </submittedName>
</protein>
<evidence type="ECO:0000259" key="3">
    <source>
        <dbReference type="Pfam" id="PF06580"/>
    </source>
</evidence>
<dbReference type="InterPro" id="IPR050640">
    <property type="entry name" value="Bact_2-comp_sensor_kinase"/>
</dbReference>
<evidence type="ECO:0000313" key="5">
    <source>
        <dbReference type="Proteomes" id="UP000199149"/>
    </source>
</evidence>
<keyword evidence="5" id="KW-1185">Reference proteome</keyword>
<dbReference type="PANTHER" id="PTHR34220:SF7">
    <property type="entry name" value="SENSOR HISTIDINE KINASE YPDA"/>
    <property type="match status" value="1"/>
</dbReference>
<organism evidence="4 5">
    <name type="scientific">Algoriella xinjiangensis</name>
    <dbReference type="NCBI Taxonomy" id="684065"/>
    <lineage>
        <taxon>Bacteria</taxon>
        <taxon>Pseudomonadati</taxon>
        <taxon>Bacteroidota</taxon>
        <taxon>Flavobacteriia</taxon>
        <taxon>Flavobacteriales</taxon>
        <taxon>Weeksellaceae</taxon>
        <taxon>Algoriella</taxon>
    </lineage>
</organism>
<dbReference type="Proteomes" id="UP000199149">
    <property type="component" value="Unassembled WGS sequence"/>
</dbReference>
<dbReference type="Pfam" id="PF06580">
    <property type="entry name" value="His_kinase"/>
    <property type="match status" value="1"/>
</dbReference>
<dbReference type="RefSeq" id="WP_092905347.1">
    <property type="nucleotide sequence ID" value="NZ_FOUZ01000001.1"/>
</dbReference>
<dbReference type="AlphaFoldDB" id="A0A1I4S3U0"/>
<sequence length="531" mass="63021">MSIRLQYTLSKKSIYVIALFVSLIVIIALIILSYLINNESQKTNEDFVRKGFFRKYEAIEHEFKNIEEYQSVLQNVINRSDKNNYADHFSILNDLNLNRKLIRDNWYTFYQSDKEKITDKNILSKVLHKPTIKDFKNIYLVKNQQINNFLINYNDTLYWVNYDTVKVSETENLFYGSTINLYDLYRFFIDIDINATNYAYIFNKDGICLTHPNEKFIGKNVFDFTDIKANDTITSTIVTRFPQDKYTENEASSEFIENTNIKRFIKPLKTKNFDGYVVVNHLDLIINENVARIKFYITFIFLATFLLIIFIFLLFNKLTTKAYKEKEEINDEKNRLIVENEKINNVNTLNQLQQLKNQINPHFLFNSLNSLYMLIGLNKENAQKFTMNLSKIYRYLIVPPKENTVIVEKELAFIQQYMELQESRFSEELIFKLIIEDEQSLAKKIPYLALQIVVENAIKHNIATIDEPLTIQIFVKTKAIVVRNTLQLKNNRTDNENFGLNYMQQMYQYHQNNEFKAYIKNDEFICVLPLL</sequence>
<evidence type="ECO:0000256" key="1">
    <source>
        <dbReference type="SAM" id="Coils"/>
    </source>
</evidence>
<evidence type="ECO:0000313" key="4">
    <source>
        <dbReference type="EMBL" id="SFM59071.1"/>
    </source>
</evidence>
<dbReference type="STRING" id="684065.SAMN05421738_10135"/>
<keyword evidence="2" id="KW-0472">Membrane</keyword>